<keyword evidence="11" id="KW-0234">DNA repair</keyword>
<keyword evidence="21" id="KW-1185">Reference proteome</keyword>
<dbReference type="Pfam" id="PF02259">
    <property type="entry name" value="FAT"/>
    <property type="match status" value="1"/>
</dbReference>
<evidence type="ECO:0000256" key="7">
    <source>
        <dbReference type="ARBA" id="ARBA00022741"/>
    </source>
</evidence>
<dbReference type="InterPro" id="IPR050517">
    <property type="entry name" value="DDR_Repair_Kinase"/>
</dbReference>
<dbReference type="InterPro" id="IPR011009">
    <property type="entry name" value="Kinase-like_dom_sf"/>
</dbReference>
<dbReference type="SMART" id="SM01343">
    <property type="entry name" value="FATC"/>
    <property type="match status" value="1"/>
</dbReference>
<keyword evidence="7" id="KW-0547">Nucleotide-binding</keyword>
<dbReference type="Pfam" id="PF23593">
    <property type="entry name" value="HEAT_ATR"/>
    <property type="match status" value="1"/>
</dbReference>
<dbReference type="GO" id="GO:0000077">
    <property type="term" value="P:DNA damage checkpoint signaling"/>
    <property type="evidence" value="ECO:0007669"/>
    <property type="project" value="TreeGrafter"/>
</dbReference>
<dbReference type="PROSITE" id="PS00916">
    <property type="entry name" value="PI3_4_KINASE_2"/>
    <property type="match status" value="1"/>
</dbReference>
<evidence type="ECO:0000256" key="16">
    <source>
        <dbReference type="SAM" id="MobiDB-lite"/>
    </source>
</evidence>
<organism evidence="20 21">
    <name type="scientific">Elsinoe australis</name>
    <dbReference type="NCBI Taxonomy" id="40998"/>
    <lineage>
        <taxon>Eukaryota</taxon>
        <taxon>Fungi</taxon>
        <taxon>Dikarya</taxon>
        <taxon>Ascomycota</taxon>
        <taxon>Pezizomycotina</taxon>
        <taxon>Dothideomycetes</taxon>
        <taxon>Dothideomycetidae</taxon>
        <taxon>Myriangiales</taxon>
        <taxon>Elsinoaceae</taxon>
        <taxon>Elsinoe</taxon>
    </lineage>
</organism>
<evidence type="ECO:0000256" key="8">
    <source>
        <dbReference type="ARBA" id="ARBA00022763"/>
    </source>
</evidence>
<evidence type="ECO:0000256" key="3">
    <source>
        <dbReference type="ARBA" id="ARBA00011370"/>
    </source>
</evidence>
<protein>
    <recommendedName>
        <fullName evidence="4">non-specific serine/threonine protein kinase</fullName>
        <ecNumber evidence="4">2.7.11.1</ecNumber>
    </recommendedName>
</protein>
<evidence type="ECO:0000256" key="4">
    <source>
        <dbReference type="ARBA" id="ARBA00012513"/>
    </source>
</evidence>
<dbReference type="GO" id="GO:0005694">
    <property type="term" value="C:chromosome"/>
    <property type="evidence" value="ECO:0007669"/>
    <property type="project" value="TreeGrafter"/>
</dbReference>
<dbReference type="PANTHER" id="PTHR11139">
    <property type="entry name" value="ATAXIA TELANGIECTASIA MUTATED ATM -RELATED"/>
    <property type="match status" value="1"/>
</dbReference>
<evidence type="ECO:0000313" key="20">
    <source>
        <dbReference type="EMBL" id="PSK42279.1"/>
    </source>
</evidence>
<evidence type="ECO:0000256" key="10">
    <source>
        <dbReference type="ARBA" id="ARBA00022840"/>
    </source>
</evidence>
<dbReference type="Gene3D" id="3.30.1010.10">
    <property type="entry name" value="Phosphatidylinositol 3-kinase Catalytic Subunit, Chain A, domain 4"/>
    <property type="match status" value="1"/>
</dbReference>
<evidence type="ECO:0000256" key="13">
    <source>
        <dbReference type="ARBA" id="ARBA00025079"/>
    </source>
</evidence>
<dbReference type="CDD" id="cd00892">
    <property type="entry name" value="PIKKc_ATR"/>
    <property type="match status" value="1"/>
</dbReference>
<comment type="catalytic activity">
    <reaction evidence="15">
        <text>L-seryl-[protein] + ATP = O-phospho-L-seryl-[protein] + ADP + H(+)</text>
        <dbReference type="Rhea" id="RHEA:17989"/>
        <dbReference type="Rhea" id="RHEA-COMP:9863"/>
        <dbReference type="Rhea" id="RHEA-COMP:11604"/>
        <dbReference type="ChEBI" id="CHEBI:15378"/>
        <dbReference type="ChEBI" id="CHEBI:29999"/>
        <dbReference type="ChEBI" id="CHEBI:30616"/>
        <dbReference type="ChEBI" id="CHEBI:83421"/>
        <dbReference type="ChEBI" id="CHEBI:456216"/>
        <dbReference type="EC" id="2.7.11.1"/>
    </reaction>
</comment>
<feature type="domain" description="FAT" evidence="18">
    <location>
        <begin position="1295"/>
        <end position="1864"/>
    </location>
</feature>
<dbReference type="InterPro" id="IPR014009">
    <property type="entry name" value="PIK_FAT"/>
</dbReference>
<dbReference type="InterPro" id="IPR018936">
    <property type="entry name" value="PI3/4_kinase_CS"/>
</dbReference>
<comment type="subunit">
    <text evidence="3">Associates with DNA double-strand breaks.</text>
</comment>
<dbReference type="InterPro" id="IPR000403">
    <property type="entry name" value="PI3/4_kinase_cat_dom"/>
</dbReference>
<dbReference type="PROSITE" id="PS51189">
    <property type="entry name" value="FAT"/>
    <property type="match status" value="1"/>
</dbReference>
<keyword evidence="8" id="KW-0227">DNA damage</keyword>
<dbReference type="GO" id="GO:0006281">
    <property type="term" value="P:DNA repair"/>
    <property type="evidence" value="ECO:0007669"/>
    <property type="project" value="UniProtKB-KW"/>
</dbReference>
<dbReference type="SMART" id="SM00802">
    <property type="entry name" value="UME"/>
    <property type="match status" value="1"/>
</dbReference>
<dbReference type="SMART" id="SM00146">
    <property type="entry name" value="PI3Kc"/>
    <property type="match status" value="1"/>
</dbReference>
<evidence type="ECO:0000256" key="9">
    <source>
        <dbReference type="ARBA" id="ARBA00022777"/>
    </source>
</evidence>
<evidence type="ECO:0000256" key="15">
    <source>
        <dbReference type="ARBA" id="ARBA00048679"/>
    </source>
</evidence>
<dbReference type="Gene3D" id="1.10.1070.11">
    <property type="entry name" value="Phosphatidylinositol 3-/4-kinase, catalytic domain"/>
    <property type="match status" value="1"/>
</dbReference>
<dbReference type="SUPFAM" id="SSF48371">
    <property type="entry name" value="ARM repeat"/>
    <property type="match status" value="1"/>
</dbReference>
<dbReference type="PANTHER" id="PTHR11139:SF125">
    <property type="entry name" value="SERINE_THREONINE-PROTEIN KINASE MEC1"/>
    <property type="match status" value="1"/>
</dbReference>
<dbReference type="GO" id="GO:0000723">
    <property type="term" value="P:telomere maintenance"/>
    <property type="evidence" value="ECO:0007669"/>
    <property type="project" value="TreeGrafter"/>
</dbReference>
<dbReference type="STRING" id="40998.A0A2P7Z233"/>
<evidence type="ECO:0000259" key="19">
    <source>
        <dbReference type="PROSITE" id="PS51190"/>
    </source>
</evidence>
<feature type="domain" description="FATC" evidence="19">
    <location>
        <begin position="2284"/>
        <end position="2316"/>
    </location>
</feature>
<dbReference type="InterPro" id="IPR003152">
    <property type="entry name" value="FATC_dom"/>
</dbReference>
<dbReference type="EC" id="2.7.11.1" evidence="4"/>
<gene>
    <name evidence="20" type="ORF">B9Z65_4193</name>
</gene>
<dbReference type="Pfam" id="PF25030">
    <property type="entry name" value="M-HEAT_ATR"/>
    <property type="match status" value="1"/>
</dbReference>
<comment type="subcellular location">
    <subcellularLocation>
        <location evidence="1">Nucleus</location>
    </subcellularLocation>
</comment>
<dbReference type="EMBL" id="NHZQ01000335">
    <property type="protein sequence ID" value="PSK42279.1"/>
    <property type="molecule type" value="Genomic_DNA"/>
</dbReference>
<dbReference type="Pfam" id="PF02260">
    <property type="entry name" value="FATC"/>
    <property type="match status" value="1"/>
</dbReference>
<reference evidence="20 21" key="1">
    <citation type="submission" date="2017-05" db="EMBL/GenBank/DDBJ databases">
        <title>Draft genome sequence of Elsinoe australis.</title>
        <authorList>
            <person name="Cheng Q."/>
        </authorList>
    </citation>
    <scope>NUCLEOTIDE SEQUENCE [LARGE SCALE GENOMIC DNA]</scope>
    <source>
        <strain evidence="20 21">NL1</strain>
    </source>
</reference>
<evidence type="ECO:0000256" key="12">
    <source>
        <dbReference type="ARBA" id="ARBA00023242"/>
    </source>
</evidence>
<evidence type="ECO:0000256" key="14">
    <source>
        <dbReference type="ARBA" id="ARBA00047899"/>
    </source>
</evidence>
<dbReference type="GO" id="GO:0005634">
    <property type="term" value="C:nucleus"/>
    <property type="evidence" value="ECO:0007669"/>
    <property type="project" value="UniProtKB-SubCell"/>
</dbReference>
<evidence type="ECO:0000313" key="21">
    <source>
        <dbReference type="Proteomes" id="UP000243723"/>
    </source>
</evidence>
<dbReference type="FunFam" id="1.10.1070.11:FF:000031">
    <property type="entry name" value="Phosphatidyl inositol 3-kinase"/>
    <property type="match status" value="1"/>
</dbReference>
<evidence type="ECO:0000259" key="18">
    <source>
        <dbReference type="PROSITE" id="PS51189"/>
    </source>
</evidence>
<dbReference type="OrthoDB" id="381190at2759"/>
<dbReference type="SUPFAM" id="SSF56112">
    <property type="entry name" value="Protein kinase-like (PK-like)"/>
    <property type="match status" value="1"/>
</dbReference>
<evidence type="ECO:0000259" key="17">
    <source>
        <dbReference type="PROSITE" id="PS50290"/>
    </source>
</evidence>
<dbReference type="Pfam" id="PF00454">
    <property type="entry name" value="PI3_PI4_kinase"/>
    <property type="match status" value="1"/>
</dbReference>
<evidence type="ECO:0000256" key="11">
    <source>
        <dbReference type="ARBA" id="ARBA00023204"/>
    </source>
</evidence>
<dbReference type="GO" id="GO:0004674">
    <property type="term" value="F:protein serine/threonine kinase activity"/>
    <property type="evidence" value="ECO:0007669"/>
    <property type="project" value="UniProtKB-KW"/>
</dbReference>
<dbReference type="GO" id="GO:0005524">
    <property type="term" value="F:ATP binding"/>
    <property type="evidence" value="ECO:0007669"/>
    <property type="project" value="UniProtKB-KW"/>
</dbReference>
<dbReference type="InterPro" id="IPR012993">
    <property type="entry name" value="UME"/>
</dbReference>
<comment type="similarity">
    <text evidence="2">Belongs to the PI3/PI4-kinase family. ATM subfamily.</text>
</comment>
<keyword evidence="5" id="KW-0723">Serine/threonine-protein kinase</keyword>
<dbReference type="InterPro" id="IPR016024">
    <property type="entry name" value="ARM-type_fold"/>
</dbReference>
<dbReference type="InterPro" id="IPR036940">
    <property type="entry name" value="PI3/4_kinase_cat_sf"/>
</dbReference>
<proteinExistence type="inferred from homology"/>
<evidence type="ECO:0000256" key="1">
    <source>
        <dbReference type="ARBA" id="ARBA00004123"/>
    </source>
</evidence>
<name>A0A2P7Z233_9PEZI</name>
<feature type="domain" description="PI3K/PI4K catalytic" evidence="17">
    <location>
        <begin position="1979"/>
        <end position="2304"/>
    </location>
</feature>
<evidence type="ECO:0000256" key="2">
    <source>
        <dbReference type="ARBA" id="ARBA00010769"/>
    </source>
</evidence>
<comment type="function">
    <text evidence="13">Serine/threonine protein kinase which activates checkpoint signaling upon genotoxic stresses such as ionizing radiation (IR), ultraviolet light (UV), or DNA replication stalling, thereby acting as a DNA damage sensor. Recognizes the substrate consensus sequence [ST]-Q. Phosphorylates histone H2A to form H2AS128ph (gamma-H2A) at sites of DNA damage, involved in the regulation of DNA damage response mechanism. Required for the control of telomere length and genome stability.</text>
</comment>
<accession>A0A2P7Z233</accession>
<dbReference type="Proteomes" id="UP000243723">
    <property type="component" value="Unassembled WGS sequence"/>
</dbReference>
<dbReference type="InterPro" id="IPR056802">
    <property type="entry name" value="ATR-like_M-HEAT"/>
</dbReference>
<evidence type="ECO:0000256" key="6">
    <source>
        <dbReference type="ARBA" id="ARBA00022679"/>
    </source>
</evidence>
<dbReference type="Pfam" id="PF08064">
    <property type="entry name" value="UME"/>
    <property type="match status" value="1"/>
</dbReference>
<sequence length="2316" mass="258945">MVGRRSVASTVTNGGHNGESHDNVPPPSTLAAQLVREHAPETRRAVSNPSAAFSQLLNEILHNDSTPETDSQVNYKAISVVVQFGLDILSVDDDPFVQEAGLLSQARDSISVIEITIKRQPELLFFTQNDGQSAPMVIWLFARLLKAAIHPKYRDLQLQVSSFLATVAEILSRSLDYWQYAKAIHRLYQDAVDDINDRLEEQPRLSAKAASSLNISLPAARSVNRLCQGSGVAMTISSDAQVTVSNLRDVVDVGLMLVDACGTFCREAPDQAGRGLLKWTKENASLLKRSIEHNRDILGSDYDACSARYLNISDDLGQMYDLKGFGTRPSLANSRGPESHGAEHIPATSIALDELLKQLAAMTTNGASQPRIPKRTYTGLEESERERLWSVLIMIPRSPAISTGSLKHYGALLESLLDHPELKSSARCRVLAAQAVHSYAQNSRTDDYLDLSTSSLGRWCVKSLTHASRELRASAARALVAFLREDLPVDIRDNNRREALATFRQLSTRSETSQHETLVHTWGQVVLTCGDRERNLALLQLVDYLGHGNPLISGLAAYEMERIAEALNVDPEKLLRPYWKSIAVAAVRDLMSVPQKTRLLADFLRRTVDQFLLSTQADTIPFLVLTKKKDILRRIAAARSATIIGGRATGNGAGKNGAKTTGAAASIQNIIVQPRSNLAGVLALLLCQRSEDLDPEEYITAVLSDCVPEWTEQEISSLLRLEPFLVVAEMLKTTGDEEDPGRKPALYKAIQDLAVIIERKSTSSRSRPAKLLGNFFETHVLGIMTQFSNTIERNDEYAIQQEKVRCLKGIEEMVNLARTHIEIAIPQIRACLQSAIDQGDLIDPAISAWLALMSSLDGDDVVHLLGHLFSIVVQHWFSISPDIQQKTYDTVAYLLKTHSDAIRDEVIMIPSLADIPLMSKFEAELSRLKSGETPQRFLQSFVGRLQDENASIVLQAGRELHTWLEQNQSFVHDGAVSEPPMPIVVTATRSLLDACVKYNNSNPAISDVCAKCLGVVGCLDPNRIESNVIEPHMLMLSNFEQSREVCTWVAALFTDVLVPAFKSATNARAQGFLAWVMQELLKFVKFENIDAARLRSSQTSTSNEVWLKIPENTRNILTPFMSSSYVLSSNMNVQPANYPIFALSVKHGEWIRKWVYDMLWRGKGDNPRQLFKTLARVILAHDICIAKFLLPYVALNIVLGGDVREVQQVGQEMLVVLSTESSEPAEQEVLRQCSEDIFSILDYMSRWAQEKKRTLTAVRIQLQRAGHSPDEFEELTTLGQIESVENLTSSIPANIIAQRAIECGSYTRALFHWENFIREQKEQRNLDASDRDAMYTRLQTIYSEIDEPDGLDGIASQMNILTPEQQAWQHLHAGRWTAAQSWYEIELMNKPQDRSVQDGLLTCLQQSGQTNQVIRVSEDLTRSADQSWKPHLLAYAAEAAWTTGRLTDFANDIEKATVETSATGFPLPLGSVLLKIEAGDLEEASRRTNVLRTSITRHISSAHAGSFSACHDQLLQFHVLHEVEELSVLRKSSSNSQVDTKQLSSVLDKRLAVLGTSMRDKQFVLGIRRAVLKATKAPVDHEIGKSWLTTARLARKADIDNSAHFAVVCASKCGDDSSKIEQARLMWKNGQHRQAIHSLQGAIDSNVFASYDRRPENTSASENPLKQNMLAARAHLLLAKWLDASGQTQTMDVTAKYQYAARNYAKWEKGHYYLGKHYNKLLEAEKNLPASKQNESFISGEITKLVIENYLRSIPFGSKYWYQTIPKLITLWLDLGMDCLSRPRDLSQDMFDKRNKFLNHTHSQLRKYYDRVPRYVFYTALPQLISRISHPNAKVAEVLSHIISGVVSWHPQQGLWALLPVAKATAQDRANRGREIISKLRDTKSKSKSDAGGLELRTTIMQGQKLQDGLLNACEVHLEGRSSSASLSRDLGFNHKLAPSALVVPFQHTLTPNIPTVQDAGYIRSFKAFATERITIAAFQDDVLVLNSLQRPRKLTLRGSDGKSYSILCKPKDDLRKDQRLMEFNTMINRALKRDPESSKRRLYIKTYGVTPLSEESGTIEWVEGIKPLRDILLKLYNRKGISPNYTELRALLNDASSHPDNYSIFTRKILPSFPPVLHEWFTELFPSPSSWFASRLRYTRTAAVMSMVGHVLGLGDRHGENILLEESHGGVFHVDFNCLFDKGLTFEKPELVPFRLTHNMVDAMGPVLGVEGPFRKSAELTLLLLRENQDTLMNVLETFLHDPTTDFVGKRRRGGTSGVPETPREVLDSVSGKLKGFLRGESVPLSVEGMVQALIRQARDEGNLCRMYIGWCAFL</sequence>
<feature type="region of interest" description="Disordered" evidence="16">
    <location>
        <begin position="1"/>
        <end position="28"/>
    </location>
</feature>
<dbReference type="PROSITE" id="PS50290">
    <property type="entry name" value="PI3_4_KINASE_3"/>
    <property type="match status" value="1"/>
</dbReference>
<keyword evidence="9" id="KW-0418">Kinase</keyword>
<keyword evidence="10" id="KW-0067">ATP-binding</keyword>
<keyword evidence="12" id="KW-0539">Nucleus</keyword>
<comment type="catalytic activity">
    <reaction evidence="14">
        <text>L-threonyl-[protein] + ATP = O-phospho-L-threonyl-[protein] + ADP + H(+)</text>
        <dbReference type="Rhea" id="RHEA:46608"/>
        <dbReference type="Rhea" id="RHEA-COMP:11060"/>
        <dbReference type="Rhea" id="RHEA-COMP:11605"/>
        <dbReference type="ChEBI" id="CHEBI:15378"/>
        <dbReference type="ChEBI" id="CHEBI:30013"/>
        <dbReference type="ChEBI" id="CHEBI:30616"/>
        <dbReference type="ChEBI" id="CHEBI:61977"/>
        <dbReference type="ChEBI" id="CHEBI:456216"/>
        <dbReference type="EC" id="2.7.11.1"/>
    </reaction>
</comment>
<keyword evidence="6" id="KW-0808">Transferase</keyword>
<dbReference type="InterPro" id="IPR057564">
    <property type="entry name" value="HEAT_ATR"/>
</dbReference>
<comment type="caution">
    <text evidence="20">The sequence shown here is derived from an EMBL/GenBank/DDBJ whole genome shotgun (WGS) entry which is preliminary data.</text>
</comment>
<evidence type="ECO:0000256" key="5">
    <source>
        <dbReference type="ARBA" id="ARBA00022527"/>
    </source>
</evidence>
<dbReference type="InterPro" id="IPR003151">
    <property type="entry name" value="PIK-rel_kinase_FAT"/>
</dbReference>
<dbReference type="PROSITE" id="PS51190">
    <property type="entry name" value="FATC"/>
    <property type="match status" value="1"/>
</dbReference>